<dbReference type="SUPFAM" id="SSF48695">
    <property type="entry name" value="Multiheme cytochromes"/>
    <property type="match status" value="2"/>
</dbReference>
<feature type="region of interest" description="Disordered" evidence="2">
    <location>
        <begin position="21"/>
        <end position="47"/>
    </location>
</feature>
<dbReference type="EMBL" id="AP019860">
    <property type="protein sequence ID" value="BBM86271.1"/>
    <property type="molecule type" value="Genomic_DNA"/>
</dbReference>
<accession>A0A5S9IRL3</accession>
<sequence length="746" mass="86466">MDIEETKNLWSKILTDEQMESGNVRKTYKGNSPSKSQSNVKHSGKRRETILHKTAELDEQKNLARVDAEETTVQQGPPTIKEKIQDKKNFDNANNYYKNDLPDYGAVKQAVSSLSTKDILETGHYQNMFMLRIILFVRSIFSHIEKFMAKIKMSYVAIAVLVPAIIIAIANSAQLGELTSAHAAIHTSKQNCHMCHTQDKNPRNDALQCTVCHQQSSDEIKNVTALNAHGLPEEYWEKHNPDFWKTQQNSFFNFSIKKPFAQKLDEIDIQKNEKLPPLACSACHQEHQGRNSILTKLSNRKCQTCHKKKFANFSADHAEFNQYPYKRRTNIMFDHVSHFSDYYRYKKKEGISVSQNCQTCHKFGQGEQMALNSFEETCAQCHQKDILKEDEDLNIIRFPGFLIEDFYAQSKAFKMRPKFRKWPSLDEEDSGEATDLMRLLLSKDKELEEEDISEYVETFLVDMIAESPSDEDENEIRAINAYVLMIKRLCDEITNEDTSALKERLQKVLSVSINNKTLDNLFPNVSNILQVVEERILPPINSKRKRHFNAFEFEEKELPTGWYFSNYTLQYRPMKHKDSFMKTWLDLMAKTYNTDAPDYYDEVQGNTSYIMSAMNRCLKCHSVEKSSQKDSVLKINWKPGKRGEEVQFTRFSHQPHVLAQMDCSSCHTLKKYPDFNKAAYNKSFSSHNSKKFVSDFKFISKDLCSKCHNRNLVGENCTSCHNYHAASFSKQFHDSSNFKTETSNKK</sequence>
<gene>
    <name evidence="4" type="ORF">UABAM_04657</name>
</gene>
<evidence type="ECO:0000256" key="1">
    <source>
        <dbReference type="ARBA" id="ARBA00022729"/>
    </source>
</evidence>
<dbReference type="RefSeq" id="WP_151970337.1">
    <property type="nucleotide sequence ID" value="NZ_AP019860.1"/>
</dbReference>
<keyword evidence="5" id="KW-1185">Reference proteome</keyword>
<dbReference type="PANTHER" id="PTHR35038">
    <property type="entry name" value="DISSIMILATORY SULFITE REDUCTASE SIRA"/>
    <property type="match status" value="1"/>
</dbReference>
<evidence type="ECO:0000313" key="5">
    <source>
        <dbReference type="Proteomes" id="UP000326354"/>
    </source>
</evidence>
<dbReference type="OrthoDB" id="9814800at2"/>
<reference evidence="4 5" key="1">
    <citation type="submission" date="2019-08" db="EMBL/GenBank/DDBJ databases">
        <title>Complete genome sequence of Candidatus Uab amorphum.</title>
        <authorList>
            <person name="Shiratori T."/>
            <person name="Suzuki S."/>
            <person name="Kakizawa Y."/>
            <person name="Ishida K."/>
        </authorList>
    </citation>
    <scope>NUCLEOTIDE SEQUENCE [LARGE SCALE GENOMIC DNA]</scope>
    <source>
        <strain evidence="4 5">SRT547</strain>
    </source>
</reference>
<keyword evidence="3" id="KW-0812">Transmembrane</keyword>
<proteinExistence type="predicted"/>
<evidence type="ECO:0008006" key="6">
    <source>
        <dbReference type="Google" id="ProtNLM"/>
    </source>
</evidence>
<dbReference type="Proteomes" id="UP000326354">
    <property type="component" value="Chromosome"/>
</dbReference>
<dbReference type="AlphaFoldDB" id="A0A5S9IRL3"/>
<evidence type="ECO:0000256" key="2">
    <source>
        <dbReference type="SAM" id="MobiDB-lite"/>
    </source>
</evidence>
<evidence type="ECO:0000313" key="4">
    <source>
        <dbReference type="EMBL" id="BBM86271.1"/>
    </source>
</evidence>
<keyword evidence="3" id="KW-0472">Membrane</keyword>
<name>A0A5S9IRL3_UABAM</name>
<feature type="transmembrane region" description="Helical" evidence="3">
    <location>
        <begin position="153"/>
        <end position="170"/>
    </location>
</feature>
<dbReference type="PANTHER" id="PTHR35038:SF10">
    <property type="entry name" value="HIGH-MOLECULAR-WEIGHT CYTOCHROME C"/>
    <property type="match status" value="1"/>
</dbReference>
<organism evidence="4 5">
    <name type="scientific">Uabimicrobium amorphum</name>
    <dbReference type="NCBI Taxonomy" id="2596890"/>
    <lineage>
        <taxon>Bacteria</taxon>
        <taxon>Pseudomonadati</taxon>
        <taxon>Planctomycetota</taxon>
        <taxon>Candidatus Uabimicrobiia</taxon>
        <taxon>Candidatus Uabimicrobiales</taxon>
        <taxon>Candidatus Uabimicrobiaceae</taxon>
        <taxon>Candidatus Uabimicrobium</taxon>
    </lineage>
</organism>
<dbReference type="KEGG" id="uam:UABAM_04657"/>
<dbReference type="InterPro" id="IPR036280">
    <property type="entry name" value="Multihaem_cyt_sf"/>
</dbReference>
<evidence type="ECO:0000256" key="3">
    <source>
        <dbReference type="SAM" id="Phobius"/>
    </source>
</evidence>
<keyword evidence="3" id="KW-1133">Transmembrane helix</keyword>
<keyword evidence="1" id="KW-0732">Signal</keyword>
<dbReference type="Gene3D" id="3.90.10.10">
    <property type="entry name" value="Cytochrome C3"/>
    <property type="match status" value="1"/>
</dbReference>
<dbReference type="InterPro" id="IPR051829">
    <property type="entry name" value="Multiheme_Cytochr_ET"/>
</dbReference>
<feature type="compositionally biased region" description="Polar residues" evidence="2">
    <location>
        <begin position="29"/>
        <end position="41"/>
    </location>
</feature>
<protein>
    <recommendedName>
        <fullName evidence="6">Cytochrome c7-like domain-containing protein</fullName>
    </recommendedName>
</protein>
<dbReference type="Gene3D" id="1.10.780.10">
    <property type="entry name" value="Hydroxylamine Oxidoreductase, Chain A, domain 1"/>
    <property type="match status" value="1"/>
</dbReference>